<sequence>MDLSDVHAPGEKIDTEALSLADRLASQRKEHEVPWRPRAKREGNVQTAHVTPEFSKGDSLSPNALIPYDHFVSYATSFLGPLPLETIVNFVDSVILIVQTTVGLDDAEIKRRIEQVLPPYDTKAYKWRGIQLTEDETCTLRSLASKVLAADVDGNAENAEKKRLRIVDDEPEEEENHMENVRSAGGGDVQYLRPIPSGHFREEPATELELPVRLPSFVQLPEGDPGEMVVEYDGDFTPVDSGSDDDENPIQII</sequence>
<name>A0A8H7EVD8_9FUNG</name>
<dbReference type="OrthoDB" id="2220585at2759"/>
<protein>
    <submittedName>
        <fullName evidence="2">Uncharacterized protein</fullName>
    </submittedName>
</protein>
<proteinExistence type="predicted"/>
<dbReference type="EMBL" id="JABAYA010000006">
    <property type="protein sequence ID" value="KAF7731895.1"/>
    <property type="molecule type" value="Genomic_DNA"/>
</dbReference>
<accession>A0A8H7EVD8</accession>
<feature type="compositionally biased region" description="Acidic residues" evidence="1">
    <location>
        <begin position="242"/>
        <end position="253"/>
    </location>
</feature>
<organism evidence="2 3">
    <name type="scientific">Apophysomyces ossiformis</name>
    <dbReference type="NCBI Taxonomy" id="679940"/>
    <lineage>
        <taxon>Eukaryota</taxon>
        <taxon>Fungi</taxon>
        <taxon>Fungi incertae sedis</taxon>
        <taxon>Mucoromycota</taxon>
        <taxon>Mucoromycotina</taxon>
        <taxon>Mucoromycetes</taxon>
        <taxon>Mucorales</taxon>
        <taxon>Mucorineae</taxon>
        <taxon>Mucoraceae</taxon>
        <taxon>Apophysomyces</taxon>
    </lineage>
</organism>
<dbReference type="Proteomes" id="UP000605846">
    <property type="component" value="Unassembled WGS sequence"/>
</dbReference>
<gene>
    <name evidence="2" type="ORF">EC973_007726</name>
</gene>
<evidence type="ECO:0000313" key="3">
    <source>
        <dbReference type="Proteomes" id="UP000605846"/>
    </source>
</evidence>
<comment type="caution">
    <text evidence="2">The sequence shown here is derived from an EMBL/GenBank/DDBJ whole genome shotgun (WGS) entry which is preliminary data.</text>
</comment>
<evidence type="ECO:0000256" key="1">
    <source>
        <dbReference type="SAM" id="MobiDB-lite"/>
    </source>
</evidence>
<evidence type="ECO:0000313" key="2">
    <source>
        <dbReference type="EMBL" id="KAF7731895.1"/>
    </source>
</evidence>
<dbReference type="AlphaFoldDB" id="A0A8H7EVD8"/>
<feature type="region of interest" description="Disordered" evidence="1">
    <location>
        <begin position="234"/>
        <end position="253"/>
    </location>
</feature>
<keyword evidence="3" id="KW-1185">Reference proteome</keyword>
<reference evidence="2" key="1">
    <citation type="submission" date="2020-01" db="EMBL/GenBank/DDBJ databases">
        <title>Genome Sequencing of Three Apophysomyces-Like Fungal Strains Confirms a Novel Fungal Genus in the Mucoromycota with divergent Burkholderia-like Endosymbiotic Bacteria.</title>
        <authorList>
            <person name="Stajich J.E."/>
            <person name="Macias A.M."/>
            <person name="Carter-House D."/>
            <person name="Lovett B."/>
            <person name="Kasson L.R."/>
            <person name="Berry K."/>
            <person name="Grigoriev I."/>
            <person name="Chang Y."/>
            <person name="Spatafora J."/>
            <person name="Kasson M.T."/>
        </authorList>
    </citation>
    <scope>NUCLEOTIDE SEQUENCE</scope>
    <source>
        <strain evidence="2">NRRL A-21654</strain>
    </source>
</reference>